<reference evidence="2 3" key="1">
    <citation type="submission" date="2018-08" db="EMBL/GenBank/DDBJ databases">
        <title>Parvularcula sp. SM1705, isolated from surface water of the South Sea China.</title>
        <authorList>
            <person name="Sun L."/>
        </authorList>
    </citation>
    <scope>NUCLEOTIDE SEQUENCE [LARGE SCALE GENOMIC DNA]</scope>
    <source>
        <strain evidence="2 3">SM1705</strain>
    </source>
</reference>
<dbReference type="RefSeq" id="WP_116392840.1">
    <property type="nucleotide sequence ID" value="NZ_QUQO01000001.1"/>
</dbReference>
<dbReference type="InterPro" id="IPR011990">
    <property type="entry name" value="TPR-like_helical_dom_sf"/>
</dbReference>
<keyword evidence="3" id="KW-1185">Reference proteome</keyword>
<dbReference type="InParanoid" id="A0A371RLF7"/>
<dbReference type="InterPro" id="IPR010323">
    <property type="entry name" value="DUF924"/>
</dbReference>
<dbReference type="InterPro" id="IPR038694">
    <property type="entry name" value="DUF427_sf"/>
</dbReference>
<dbReference type="EMBL" id="QUQO01000001">
    <property type="protein sequence ID" value="RFB06206.1"/>
    <property type="molecule type" value="Genomic_DNA"/>
</dbReference>
<dbReference type="Pfam" id="PF06041">
    <property type="entry name" value="DUF924"/>
    <property type="match status" value="1"/>
</dbReference>
<evidence type="ECO:0000259" key="1">
    <source>
        <dbReference type="Pfam" id="PF04248"/>
    </source>
</evidence>
<evidence type="ECO:0000313" key="2">
    <source>
        <dbReference type="EMBL" id="RFB06206.1"/>
    </source>
</evidence>
<dbReference type="SUPFAM" id="SSF48452">
    <property type="entry name" value="TPR-like"/>
    <property type="match status" value="1"/>
</dbReference>
<feature type="domain" description="DUF427" evidence="1">
    <location>
        <begin position="33"/>
        <end position="112"/>
    </location>
</feature>
<evidence type="ECO:0000313" key="3">
    <source>
        <dbReference type="Proteomes" id="UP000264589"/>
    </source>
</evidence>
<proteinExistence type="predicted"/>
<dbReference type="Gene3D" id="2.170.150.40">
    <property type="entry name" value="Domain of unknown function (DUF427)"/>
    <property type="match status" value="1"/>
</dbReference>
<dbReference type="Gene3D" id="1.20.58.320">
    <property type="entry name" value="TPR-like"/>
    <property type="match status" value="1"/>
</dbReference>
<sequence>MRLFRRPPTTEGSAAPVMELHAVEGLAIARKGKSIVAASTAARLLKEGSYPDVLYFPAENIHPTAHLPVEGTTTCPWKGEANYYTADGAPKAAWTYYSAKDLVAEISGMIAYNDAYIDVETLSLPAVPAEAEEVLTFWLEETPSELHFRVDPELDAAIAARFGALFDEAARGALDDWQETPRGTLALLILLDQFSRNLFRGKAEAFAQDEKAQGIAARLVEKGWDLALSPDERAFAYLPFMHAEDMDLQNRSVDLFMSRLPGSTNVSYALGHRKTFHQHGRFPGRYEARGITS</sequence>
<dbReference type="PANTHER" id="PTHR34310">
    <property type="entry name" value="DUF427 DOMAIN PROTEIN (AFU_ORTHOLOGUE AFUA_3G02220)"/>
    <property type="match status" value="1"/>
</dbReference>
<dbReference type="OrthoDB" id="7593450at2"/>
<dbReference type="InterPro" id="IPR007361">
    <property type="entry name" value="DUF427"/>
</dbReference>
<dbReference type="Gene3D" id="1.25.40.10">
    <property type="entry name" value="Tetratricopeptide repeat domain"/>
    <property type="match status" value="1"/>
</dbReference>
<dbReference type="Proteomes" id="UP000264589">
    <property type="component" value="Unassembled WGS sequence"/>
</dbReference>
<comment type="caution">
    <text evidence="2">The sequence shown here is derived from an EMBL/GenBank/DDBJ whole genome shotgun (WGS) entry which is preliminary data.</text>
</comment>
<dbReference type="AlphaFoldDB" id="A0A371RLF7"/>
<accession>A0A371RLF7</accession>
<dbReference type="PANTHER" id="PTHR34310:SF9">
    <property type="entry name" value="BLR5716 PROTEIN"/>
    <property type="match status" value="1"/>
</dbReference>
<dbReference type="Pfam" id="PF04248">
    <property type="entry name" value="NTP_transf_9"/>
    <property type="match status" value="1"/>
</dbReference>
<organism evidence="2 3">
    <name type="scientific">Parvularcula marina</name>
    <dbReference type="NCBI Taxonomy" id="2292771"/>
    <lineage>
        <taxon>Bacteria</taxon>
        <taxon>Pseudomonadati</taxon>
        <taxon>Pseudomonadota</taxon>
        <taxon>Alphaproteobacteria</taxon>
        <taxon>Parvularculales</taxon>
        <taxon>Parvularculaceae</taxon>
        <taxon>Parvularcula</taxon>
    </lineage>
</organism>
<name>A0A371RLF7_9PROT</name>
<protein>
    <submittedName>
        <fullName evidence="2">DUF924 family protein</fullName>
    </submittedName>
</protein>
<gene>
    <name evidence="2" type="ORF">DX908_13580</name>
</gene>